<accession>A0A844KIZ1</accession>
<feature type="compositionally biased region" description="Basic and acidic residues" evidence="1">
    <location>
        <begin position="33"/>
        <end position="49"/>
    </location>
</feature>
<dbReference type="RefSeq" id="WP_155175311.1">
    <property type="nucleotide sequence ID" value="NZ_JAJCJO010000021.1"/>
</dbReference>
<evidence type="ECO:0000256" key="2">
    <source>
        <dbReference type="SAM" id="SignalP"/>
    </source>
</evidence>
<dbReference type="EMBL" id="WNAL01000003">
    <property type="protein sequence ID" value="MTR80558.1"/>
    <property type="molecule type" value="Genomic_DNA"/>
</dbReference>
<feature type="region of interest" description="Disordered" evidence="1">
    <location>
        <begin position="25"/>
        <end position="69"/>
    </location>
</feature>
<proteinExistence type="predicted"/>
<dbReference type="InterPro" id="IPR008979">
    <property type="entry name" value="Galactose-bd-like_sf"/>
</dbReference>
<feature type="signal peptide" evidence="2">
    <location>
        <begin position="1"/>
        <end position="19"/>
    </location>
</feature>
<dbReference type="Proteomes" id="UP000446657">
    <property type="component" value="Unassembled WGS sequence"/>
</dbReference>
<protein>
    <submittedName>
        <fullName evidence="3">Uncharacterized protein</fullName>
    </submittedName>
</protein>
<organism evidence="3 4">
    <name type="scientific">Roseburia faecis</name>
    <dbReference type="NCBI Taxonomy" id="301302"/>
    <lineage>
        <taxon>Bacteria</taxon>
        <taxon>Bacillati</taxon>
        <taxon>Bacillota</taxon>
        <taxon>Clostridia</taxon>
        <taxon>Lachnospirales</taxon>
        <taxon>Lachnospiraceae</taxon>
        <taxon>Roseburia</taxon>
    </lineage>
</organism>
<comment type="caution">
    <text evidence="3">The sequence shown here is derived from an EMBL/GenBank/DDBJ whole genome shotgun (WGS) entry which is preliminary data.</text>
</comment>
<sequence>MKRKLLHAVLVASMAVALSGCGNTSGINADAEETQKATETENIEEERGTEVAAAEQKENTTGTPDENGNYLINGSFEEPDFSGWTVTNNNDVTEELDVYDRETDCFAGAQSLHFYSGNNPVDFSMKQTVSGLEDGTYKLTAHIQGDAAGDENPTVYFYALVDGEEVKADGKLQGYVNWYTVEIPGITPTDGAITVGAHVATAPGGWGTIDDITLVKE</sequence>
<reference evidence="3 4" key="1">
    <citation type="journal article" date="2019" name="Nat. Med.">
        <title>A library of human gut bacterial isolates paired with longitudinal multiomics data enables mechanistic microbiome research.</title>
        <authorList>
            <person name="Poyet M."/>
            <person name="Groussin M."/>
            <person name="Gibbons S.M."/>
            <person name="Avila-Pacheco J."/>
            <person name="Jiang X."/>
            <person name="Kearney S.M."/>
            <person name="Perrotta A.R."/>
            <person name="Berdy B."/>
            <person name="Zhao S."/>
            <person name="Lieberman T.D."/>
            <person name="Swanson P.K."/>
            <person name="Smith M."/>
            <person name="Roesemann S."/>
            <person name="Alexander J.E."/>
            <person name="Rich S.A."/>
            <person name="Livny J."/>
            <person name="Vlamakis H."/>
            <person name="Clish C."/>
            <person name="Bullock K."/>
            <person name="Deik A."/>
            <person name="Scott J."/>
            <person name="Pierce K.A."/>
            <person name="Xavier R.J."/>
            <person name="Alm E.J."/>
        </authorList>
    </citation>
    <scope>NUCLEOTIDE SEQUENCE [LARGE SCALE GENOMIC DNA]</scope>
    <source>
        <strain evidence="3 4">BIOML-A1</strain>
    </source>
</reference>
<dbReference type="Gene3D" id="2.60.120.260">
    <property type="entry name" value="Galactose-binding domain-like"/>
    <property type="match status" value="1"/>
</dbReference>
<dbReference type="PROSITE" id="PS51257">
    <property type="entry name" value="PROKAR_LIPOPROTEIN"/>
    <property type="match status" value="1"/>
</dbReference>
<feature type="compositionally biased region" description="Polar residues" evidence="1">
    <location>
        <begin position="59"/>
        <end position="69"/>
    </location>
</feature>
<feature type="chain" id="PRO_5038385477" evidence="2">
    <location>
        <begin position="20"/>
        <end position="217"/>
    </location>
</feature>
<name>A0A844KIZ1_9FIRM</name>
<evidence type="ECO:0000313" key="4">
    <source>
        <dbReference type="Proteomes" id="UP000446657"/>
    </source>
</evidence>
<dbReference type="SUPFAM" id="SSF49785">
    <property type="entry name" value="Galactose-binding domain-like"/>
    <property type="match status" value="1"/>
</dbReference>
<dbReference type="AlphaFoldDB" id="A0A844KIZ1"/>
<gene>
    <name evidence="3" type="ORF">GMD30_02305</name>
</gene>
<keyword evidence="2" id="KW-0732">Signal</keyword>
<evidence type="ECO:0000256" key="1">
    <source>
        <dbReference type="SAM" id="MobiDB-lite"/>
    </source>
</evidence>
<evidence type="ECO:0000313" key="3">
    <source>
        <dbReference type="EMBL" id="MTR80558.1"/>
    </source>
</evidence>